<sequence>MSGRSYGMRSPTLVIFVASKCRVTFMESFSDVCSGFSEGVLRLKQGIILTWLVNELSLHSSIFSSRKRSGQMRMPISQLQILTSPWVLAPAPHAWVERLADVIIAQSMLSMSESENRM</sequence>
<name>A0A080WLR5_TRIRC</name>
<dbReference type="Proteomes" id="UP000008864">
    <property type="component" value="Unassembled WGS sequence"/>
</dbReference>
<dbReference type="EMBL" id="GG700652">
    <property type="protein sequence ID" value="KFL61757.1"/>
    <property type="molecule type" value="Genomic_DNA"/>
</dbReference>
<proteinExistence type="predicted"/>
<dbReference type="InParanoid" id="A0A080WLR5"/>
<dbReference type="HOGENOM" id="CLU_2074823_0_0_1"/>
<protein>
    <submittedName>
        <fullName evidence="1">Uncharacterized protein</fullName>
    </submittedName>
</protein>
<keyword evidence="2" id="KW-1185">Reference proteome</keyword>
<dbReference type="RefSeq" id="XP_047606427.1">
    <property type="nucleotide sequence ID" value="XM_047751191.1"/>
</dbReference>
<organism evidence="1 2">
    <name type="scientific">Trichophyton rubrum (strain ATCC MYA-4607 / CBS 118892)</name>
    <name type="common">Athlete's foot fungus</name>
    <dbReference type="NCBI Taxonomy" id="559305"/>
    <lineage>
        <taxon>Eukaryota</taxon>
        <taxon>Fungi</taxon>
        <taxon>Dikarya</taxon>
        <taxon>Ascomycota</taxon>
        <taxon>Pezizomycotina</taxon>
        <taxon>Eurotiomycetes</taxon>
        <taxon>Eurotiomycetidae</taxon>
        <taxon>Onygenales</taxon>
        <taxon>Arthrodermataceae</taxon>
        <taxon>Trichophyton</taxon>
    </lineage>
</organism>
<gene>
    <name evidence="1" type="ORF">TERG_12197</name>
</gene>
<dbReference type="GeneID" id="71777455"/>
<dbReference type="AlphaFoldDB" id="A0A080WLR5"/>
<evidence type="ECO:0000313" key="1">
    <source>
        <dbReference type="EMBL" id="KFL61757.1"/>
    </source>
</evidence>
<reference evidence="2" key="1">
    <citation type="journal article" date="2012" name="MBio">
        <title>Comparative genome analysis of Trichophyton rubrum and related dermatophytes reveals candidate genes involved in infection.</title>
        <authorList>
            <person name="Martinez D.A."/>
            <person name="Oliver B.G."/>
            <person name="Graeser Y."/>
            <person name="Goldberg J.M."/>
            <person name="Li W."/>
            <person name="Martinez-Rossi N.M."/>
            <person name="Monod M."/>
            <person name="Shelest E."/>
            <person name="Barton R.C."/>
            <person name="Birch E."/>
            <person name="Brakhage A.A."/>
            <person name="Chen Z."/>
            <person name="Gurr S.J."/>
            <person name="Heiman D."/>
            <person name="Heitman J."/>
            <person name="Kosti I."/>
            <person name="Rossi A."/>
            <person name="Saif S."/>
            <person name="Samalova M."/>
            <person name="Saunders C.W."/>
            <person name="Shea T."/>
            <person name="Summerbell R.C."/>
            <person name="Xu J."/>
            <person name="Young S."/>
            <person name="Zeng Q."/>
            <person name="Birren B.W."/>
            <person name="Cuomo C.A."/>
            <person name="White T.C."/>
        </authorList>
    </citation>
    <scope>NUCLEOTIDE SEQUENCE [LARGE SCALE GENOMIC DNA]</scope>
    <source>
        <strain evidence="2">ATCC MYA-4607 / CBS 118892</strain>
    </source>
</reference>
<evidence type="ECO:0000313" key="2">
    <source>
        <dbReference type="Proteomes" id="UP000008864"/>
    </source>
</evidence>
<accession>A0A080WLR5</accession>
<dbReference type="VEuPathDB" id="FungiDB:TERG_12197"/>